<dbReference type="GO" id="GO:0052621">
    <property type="term" value="F:diguanylate cyclase activity"/>
    <property type="evidence" value="ECO:0007669"/>
    <property type="project" value="UniProtKB-EC"/>
</dbReference>
<accession>A0A291IMB5</accession>
<dbReference type="RefSeq" id="WP_064024575.1">
    <property type="nucleotide sequence ID" value="NZ_CP023669.1"/>
</dbReference>
<dbReference type="SMART" id="SM00116">
    <property type="entry name" value="CBS"/>
    <property type="match status" value="4"/>
</dbReference>
<dbReference type="InterPro" id="IPR029787">
    <property type="entry name" value="Nucleotide_cyclase"/>
</dbReference>
<dbReference type="GO" id="GO:1902201">
    <property type="term" value="P:negative regulation of bacterial-type flagellum-dependent cell motility"/>
    <property type="evidence" value="ECO:0007669"/>
    <property type="project" value="TreeGrafter"/>
</dbReference>
<proteinExistence type="predicted"/>
<dbReference type="GO" id="GO:0043709">
    <property type="term" value="P:cell adhesion involved in single-species biofilm formation"/>
    <property type="evidence" value="ECO:0007669"/>
    <property type="project" value="TreeGrafter"/>
</dbReference>
<sequence length="450" mass="49306">MELTLFPTVGTIAQREILRATLETSMREVSELLSRYNVSSVVIEQADGHYVFSVEDLLVHVHEGGHTSAKLGDLPIRKVACIGENEHILAGLDELEKSGDRYLGVVGSGGELVGILTYTDILSAVDPTVLVQKKTIGELISRTEPVTFSPDWILEDVLSHLRKMEDSIIVVEAGIPVGIITTKDIFRILSSGSATDLPLAEYMTSPVATTHIDATIHDALMQLKTLKIKRAVVVDANRHLVGVVTQSELVGFAYGTWIDLVKHHASELKELVGILESKALGLEKSALTDPLTGIGNRRMLQQRLEEEIQRMRRYRSSPFSLLLIDIDHFKRVNDSHGHLVGDEVLKLVAATLRGLVRTVDDVTRWGGEEFAVLLPHTPIAAAAEFAARVRLAIENLALPRQIRVSISIGAGEFAVAETEQAFFERVDKALYRAKRNGRNCVVADAGPEGA</sequence>
<dbReference type="InterPro" id="IPR050469">
    <property type="entry name" value="Diguanylate_Cyclase"/>
</dbReference>
<dbReference type="EC" id="2.7.7.65" evidence="2"/>
<dbReference type="PROSITE" id="PS51371">
    <property type="entry name" value="CBS"/>
    <property type="match status" value="2"/>
</dbReference>
<organism evidence="4 5">
    <name type="scientific">Methylomonas koyamae</name>
    <dbReference type="NCBI Taxonomy" id="702114"/>
    <lineage>
        <taxon>Bacteria</taxon>
        <taxon>Pseudomonadati</taxon>
        <taxon>Pseudomonadota</taxon>
        <taxon>Gammaproteobacteria</taxon>
        <taxon>Methylococcales</taxon>
        <taxon>Methylococcaceae</taxon>
        <taxon>Methylomonas</taxon>
    </lineage>
</organism>
<evidence type="ECO:0000313" key="5">
    <source>
        <dbReference type="Proteomes" id="UP000077734"/>
    </source>
</evidence>
<dbReference type="CDD" id="cd01949">
    <property type="entry name" value="GGDEF"/>
    <property type="match status" value="1"/>
</dbReference>
<dbReference type="SUPFAM" id="SSF55073">
    <property type="entry name" value="Nucleotide cyclase"/>
    <property type="match status" value="1"/>
</dbReference>
<dbReference type="CDD" id="cd02205">
    <property type="entry name" value="CBS_pair_SF"/>
    <property type="match status" value="2"/>
</dbReference>
<dbReference type="PANTHER" id="PTHR45138">
    <property type="entry name" value="REGULATORY COMPONENTS OF SENSORY TRANSDUCTION SYSTEM"/>
    <property type="match status" value="1"/>
</dbReference>
<comment type="caution">
    <text evidence="4">The sequence shown here is derived from an EMBL/GenBank/DDBJ whole genome shotgun (WGS) entry which is preliminary data.</text>
</comment>
<dbReference type="SMART" id="SM00267">
    <property type="entry name" value="GGDEF"/>
    <property type="match status" value="1"/>
</dbReference>
<evidence type="ECO:0000256" key="3">
    <source>
        <dbReference type="ARBA" id="ARBA00034247"/>
    </source>
</evidence>
<dbReference type="NCBIfam" id="TIGR00254">
    <property type="entry name" value="GGDEF"/>
    <property type="match status" value="1"/>
</dbReference>
<dbReference type="FunFam" id="3.30.70.270:FF:000001">
    <property type="entry name" value="Diguanylate cyclase domain protein"/>
    <property type="match status" value="1"/>
</dbReference>
<dbReference type="PROSITE" id="PS50887">
    <property type="entry name" value="GGDEF"/>
    <property type="match status" value="1"/>
</dbReference>
<dbReference type="EMBL" id="LUUL01000027">
    <property type="protein sequence ID" value="OAI29778.1"/>
    <property type="molecule type" value="Genomic_DNA"/>
</dbReference>
<keyword evidence="5" id="KW-1185">Reference proteome</keyword>
<evidence type="ECO:0000256" key="2">
    <source>
        <dbReference type="ARBA" id="ARBA00012528"/>
    </source>
</evidence>
<dbReference type="Pfam" id="PF00571">
    <property type="entry name" value="CBS"/>
    <property type="match status" value="3"/>
</dbReference>
<evidence type="ECO:0000256" key="1">
    <source>
        <dbReference type="ARBA" id="ARBA00001946"/>
    </source>
</evidence>
<name>A0A291IMB5_9GAMM</name>
<comment type="cofactor">
    <cofactor evidence="1">
        <name>Mg(2+)</name>
        <dbReference type="ChEBI" id="CHEBI:18420"/>
    </cofactor>
</comment>
<dbReference type="InterPro" id="IPR043128">
    <property type="entry name" value="Rev_trsase/Diguanyl_cyclase"/>
</dbReference>
<dbReference type="Pfam" id="PF00990">
    <property type="entry name" value="GGDEF"/>
    <property type="match status" value="1"/>
</dbReference>
<dbReference type="KEGG" id="mko:MKLM6_3149"/>
<reference evidence="4 5" key="1">
    <citation type="submission" date="2016-03" db="EMBL/GenBank/DDBJ databases">
        <authorList>
            <person name="Heylen K."/>
            <person name="De Vos P."/>
            <person name="Vekeman B."/>
        </authorList>
    </citation>
    <scope>NUCLEOTIDE SEQUENCE [LARGE SCALE GENOMIC DNA]</scope>
    <source>
        <strain evidence="4 5">R-49807</strain>
    </source>
</reference>
<dbReference type="PANTHER" id="PTHR45138:SF9">
    <property type="entry name" value="DIGUANYLATE CYCLASE DGCM-RELATED"/>
    <property type="match status" value="1"/>
</dbReference>
<dbReference type="InterPro" id="IPR000644">
    <property type="entry name" value="CBS_dom"/>
</dbReference>
<evidence type="ECO:0000313" key="4">
    <source>
        <dbReference type="EMBL" id="OAI29778.1"/>
    </source>
</evidence>
<dbReference type="SUPFAM" id="SSF54631">
    <property type="entry name" value="CBS-domain pair"/>
    <property type="match status" value="2"/>
</dbReference>
<dbReference type="Gene3D" id="3.10.580.10">
    <property type="entry name" value="CBS-domain"/>
    <property type="match status" value="2"/>
</dbReference>
<dbReference type="AlphaFoldDB" id="A0A291IMB5"/>
<gene>
    <name evidence="4" type="ORF">A1356_22920</name>
</gene>
<dbReference type="Gene3D" id="3.30.70.270">
    <property type="match status" value="1"/>
</dbReference>
<comment type="catalytic activity">
    <reaction evidence="3">
        <text>2 GTP = 3',3'-c-di-GMP + 2 diphosphate</text>
        <dbReference type="Rhea" id="RHEA:24898"/>
        <dbReference type="ChEBI" id="CHEBI:33019"/>
        <dbReference type="ChEBI" id="CHEBI:37565"/>
        <dbReference type="ChEBI" id="CHEBI:58805"/>
        <dbReference type="EC" id="2.7.7.65"/>
    </reaction>
</comment>
<dbReference type="InterPro" id="IPR046342">
    <property type="entry name" value="CBS_dom_sf"/>
</dbReference>
<dbReference type="Proteomes" id="UP000077734">
    <property type="component" value="Unassembled WGS sequence"/>
</dbReference>
<protein>
    <recommendedName>
        <fullName evidence="2">diguanylate cyclase</fullName>
        <ecNumber evidence="2">2.7.7.65</ecNumber>
    </recommendedName>
</protein>
<dbReference type="GO" id="GO:0005886">
    <property type="term" value="C:plasma membrane"/>
    <property type="evidence" value="ECO:0007669"/>
    <property type="project" value="TreeGrafter"/>
</dbReference>
<dbReference type="InterPro" id="IPR000160">
    <property type="entry name" value="GGDEF_dom"/>
</dbReference>